<evidence type="ECO:0000313" key="7">
    <source>
        <dbReference type="Proteomes" id="UP000298588"/>
    </source>
</evidence>
<dbReference type="OrthoDB" id="9816009at2"/>
<sequence length="570" mass="61176">MIARVLTTILAIAIPAVVSAQAPSRPGEPLPGCTDTSNCPLIDFTQRALGAGLEGVTLAPGGAAGLLLARTQESALPAFRLIWIDQTPPLSPDRTATEFMRGLTRPDRFCNHRPIAMGASPDGKRGAFDLRCDGGQVQAVQVVLYAVQDEQRTRTLVLLAPLNNGPALLARGQRVIQGAVQAAAVPQRSYAQLREDCADDGDAQRQIAGCNAVLVHPDEANNYAIAVNNRGHAQERSGNLRAALEDYDRAIAREPGYSVAHVNRGRVLSQLERFADAHSALDRALAIDNNIWARLERARVFLRQRDGDRALAELDRTMQAEPRFAEALVERARLRAERNDHRRAAEDFEAALAVEPDNRAAAEGRDKARAQLAASAPVQSGQPNLRQLAQGSAPSTPSHAPSTGIETVRGLMRDKPFTVSYPAEFNQTADAGSELFLDHPGALFQVSLKVAPSAPGASAQSAARSPAAQVATADRSAFRDFSLEQRSLVVLPAGPVHLYVATMTSPMGNRPRLRMVVAEYFGEGRRYELAFTVSEEAFSSAGTSIGFILANFSPNSAPRACCAAPITLPW</sequence>
<accession>A0A4D7QTG1</accession>
<dbReference type="SUPFAM" id="SSF48452">
    <property type="entry name" value="TPR-like"/>
    <property type="match status" value="1"/>
</dbReference>
<dbReference type="InterPro" id="IPR011990">
    <property type="entry name" value="TPR-like_helical_dom_sf"/>
</dbReference>
<feature type="compositionally biased region" description="Basic and acidic residues" evidence="4">
    <location>
        <begin position="357"/>
        <end position="369"/>
    </location>
</feature>
<evidence type="ECO:0000256" key="5">
    <source>
        <dbReference type="SAM" id="SignalP"/>
    </source>
</evidence>
<keyword evidence="1" id="KW-0677">Repeat</keyword>
<name>A0A4D7QTG1_9HYPH</name>
<dbReference type="EMBL" id="CP039865">
    <property type="protein sequence ID" value="QCK88504.1"/>
    <property type="molecule type" value="Genomic_DNA"/>
</dbReference>
<evidence type="ECO:0000256" key="4">
    <source>
        <dbReference type="SAM" id="MobiDB-lite"/>
    </source>
</evidence>
<dbReference type="PANTHER" id="PTHR44858">
    <property type="entry name" value="TETRATRICOPEPTIDE REPEAT PROTEIN 6"/>
    <property type="match status" value="1"/>
</dbReference>
<keyword evidence="5" id="KW-0732">Signal</keyword>
<dbReference type="Proteomes" id="UP000298588">
    <property type="component" value="Chromosome"/>
</dbReference>
<dbReference type="KEGG" id="paqt:E8L99_23455"/>
<keyword evidence="7" id="KW-1185">Reference proteome</keyword>
<reference evidence="6 7" key="1">
    <citation type="submission" date="2019-04" db="EMBL/GenBank/DDBJ databases">
        <title>Phreatobacter aquaticus sp. nov.</title>
        <authorList>
            <person name="Choi A."/>
            <person name="Baek K."/>
        </authorList>
    </citation>
    <scope>NUCLEOTIDE SEQUENCE [LARGE SCALE GENOMIC DNA]</scope>
    <source>
        <strain evidence="6 7">NMCR1094</strain>
    </source>
</reference>
<evidence type="ECO:0000256" key="1">
    <source>
        <dbReference type="ARBA" id="ARBA00022737"/>
    </source>
</evidence>
<feature type="chain" id="PRO_5020892589" evidence="5">
    <location>
        <begin position="21"/>
        <end position="570"/>
    </location>
</feature>
<gene>
    <name evidence="6" type="ORF">E8L99_23455</name>
</gene>
<dbReference type="SMART" id="SM00028">
    <property type="entry name" value="TPR"/>
    <property type="match status" value="3"/>
</dbReference>
<dbReference type="PANTHER" id="PTHR44858:SF1">
    <property type="entry name" value="UDP-N-ACETYLGLUCOSAMINE--PEPTIDE N-ACETYLGLUCOSAMINYLTRANSFERASE SPINDLY-RELATED"/>
    <property type="match status" value="1"/>
</dbReference>
<evidence type="ECO:0000256" key="3">
    <source>
        <dbReference type="PROSITE-ProRule" id="PRU00339"/>
    </source>
</evidence>
<proteinExistence type="predicted"/>
<organism evidence="6 7">
    <name type="scientific">Phreatobacter aquaticus</name>
    <dbReference type="NCBI Taxonomy" id="2570229"/>
    <lineage>
        <taxon>Bacteria</taxon>
        <taxon>Pseudomonadati</taxon>
        <taxon>Pseudomonadota</taxon>
        <taxon>Alphaproteobacteria</taxon>
        <taxon>Hyphomicrobiales</taxon>
        <taxon>Phreatobacteraceae</taxon>
        <taxon>Phreatobacter</taxon>
    </lineage>
</organism>
<feature type="repeat" description="TPR" evidence="3">
    <location>
        <begin position="325"/>
        <end position="358"/>
    </location>
</feature>
<dbReference type="InterPro" id="IPR050498">
    <property type="entry name" value="Ycf3"/>
</dbReference>
<feature type="repeat" description="TPR" evidence="3">
    <location>
        <begin position="224"/>
        <end position="257"/>
    </location>
</feature>
<feature type="signal peptide" evidence="5">
    <location>
        <begin position="1"/>
        <end position="20"/>
    </location>
</feature>
<feature type="compositionally biased region" description="Low complexity" evidence="4">
    <location>
        <begin position="392"/>
        <end position="403"/>
    </location>
</feature>
<dbReference type="Pfam" id="PF13432">
    <property type="entry name" value="TPR_16"/>
    <property type="match status" value="2"/>
</dbReference>
<keyword evidence="2 3" id="KW-0802">TPR repeat</keyword>
<feature type="region of interest" description="Disordered" evidence="4">
    <location>
        <begin position="357"/>
        <end position="404"/>
    </location>
</feature>
<evidence type="ECO:0000313" key="6">
    <source>
        <dbReference type="EMBL" id="QCK88504.1"/>
    </source>
</evidence>
<feature type="compositionally biased region" description="Polar residues" evidence="4">
    <location>
        <begin position="377"/>
        <end position="390"/>
    </location>
</feature>
<dbReference type="PROSITE" id="PS50005">
    <property type="entry name" value="TPR"/>
    <property type="match status" value="2"/>
</dbReference>
<protein>
    <submittedName>
        <fullName evidence="6">Tetratricopeptide repeat protein</fullName>
    </submittedName>
</protein>
<dbReference type="RefSeq" id="WP_137101830.1">
    <property type="nucleotide sequence ID" value="NZ_CP039865.1"/>
</dbReference>
<dbReference type="Gene3D" id="1.25.40.10">
    <property type="entry name" value="Tetratricopeptide repeat domain"/>
    <property type="match status" value="2"/>
</dbReference>
<evidence type="ECO:0000256" key="2">
    <source>
        <dbReference type="ARBA" id="ARBA00022803"/>
    </source>
</evidence>
<dbReference type="AlphaFoldDB" id="A0A4D7QTG1"/>
<dbReference type="InterPro" id="IPR019734">
    <property type="entry name" value="TPR_rpt"/>
</dbReference>